<organism evidence="12">
    <name type="scientific">Corethrella appendiculata</name>
    <dbReference type="NCBI Taxonomy" id="1370023"/>
    <lineage>
        <taxon>Eukaryota</taxon>
        <taxon>Metazoa</taxon>
        <taxon>Ecdysozoa</taxon>
        <taxon>Arthropoda</taxon>
        <taxon>Hexapoda</taxon>
        <taxon>Insecta</taxon>
        <taxon>Pterygota</taxon>
        <taxon>Neoptera</taxon>
        <taxon>Endopterygota</taxon>
        <taxon>Diptera</taxon>
        <taxon>Nematocera</taxon>
        <taxon>Culicoidea</taxon>
        <taxon>Chaoboridae</taxon>
        <taxon>Corethrella</taxon>
    </lineage>
</organism>
<evidence type="ECO:0000256" key="10">
    <source>
        <dbReference type="PROSITE-ProRule" id="PRU00042"/>
    </source>
</evidence>
<evidence type="ECO:0000256" key="1">
    <source>
        <dbReference type="ARBA" id="ARBA00004123"/>
    </source>
</evidence>
<dbReference type="PROSITE" id="PS00028">
    <property type="entry name" value="ZINC_FINGER_C2H2_1"/>
    <property type="match status" value="9"/>
</dbReference>
<feature type="domain" description="C2H2-type" evidence="11">
    <location>
        <begin position="412"/>
        <end position="439"/>
    </location>
</feature>
<evidence type="ECO:0000256" key="7">
    <source>
        <dbReference type="ARBA" id="ARBA00023125"/>
    </source>
</evidence>
<feature type="domain" description="C2H2-type" evidence="11">
    <location>
        <begin position="82"/>
        <end position="109"/>
    </location>
</feature>
<evidence type="ECO:0000256" key="5">
    <source>
        <dbReference type="ARBA" id="ARBA00022833"/>
    </source>
</evidence>
<dbReference type="GO" id="GO:0003700">
    <property type="term" value="F:DNA-binding transcription factor activity"/>
    <property type="evidence" value="ECO:0007669"/>
    <property type="project" value="TreeGrafter"/>
</dbReference>
<dbReference type="PROSITE" id="PS50157">
    <property type="entry name" value="ZINC_FINGER_C2H2_2"/>
    <property type="match status" value="9"/>
</dbReference>
<evidence type="ECO:0000256" key="2">
    <source>
        <dbReference type="ARBA" id="ARBA00022723"/>
    </source>
</evidence>
<feature type="domain" description="C2H2-type" evidence="11">
    <location>
        <begin position="440"/>
        <end position="467"/>
    </location>
</feature>
<dbReference type="PANTHER" id="PTHR24404:SF114">
    <property type="entry name" value="KLUMPFUSS, ISOFORM B-RELATED"/>
    <property type="match status" value="1"/>
</dbReference>
<keyword evidence="6" id="KW-0805">Transcription regulation</keyword>
<feature type="non-terminal residue" evidence="12">
    <location>
        <position position="1"/>
    </location>
</feature>
<dbReference type="EMBL" id="GANO01004009">
    <property type="protein sequence ID" value="JAB55862.1"/>
    <property type="molecule type" value="mRNA"/>
</dbReference>
<evidence type="ECO:0000256" key="6">
    <source>
        <dbReference type="ARBA" id="ARBA00023015"/>
    </source>
</evidence>
<dbReference type="FunFam" id="3.30.160.60:FF:000512">
    <property type="entry name" value="zinc finger protein 197 isoform X1"/>
    <property type="match status" value="1"/>
</dbReference>
<proteinExistence type="evidence at transcript level"/>
<keyword evidence="2" id="KW-0479">Metal-binding</keyword>
<feature type="domain" description="C2H2-type" evidence="11">
    <location>
        <begin position="381"/>
        <end position="411"/>
    </location>
</feature>
<keyword evidence="3" id="KW-0677">Repeat</keyword>
<evidence type="ECO:0000256" key="8">
    <source>
        <dbReference type="ARBA" id="ARBA00023163"/>
    </source>
</evidence>
<dbReference type="GO" id="GO:0003682">
    <property type="term" value="F:chromatin binding"/>
    <property type="evidence" value="ECO:0007669"/>
    <property type="project" value="UniProtKB-ARBA"/>
</dbReference>
<dbReference type="GO" id="GO:0040029">
    <property type="term" value="P:epigenetic regulation of gene expression"/>
    <property type="evidence" value="ECO:0007669"/>
    <property type="project" value="UniProtKB-ARBA"/>
</dbReference>
<dbReference type="FunFam" id="3.30.160.60:FF:000322">
    <property type="entry name" value="GDNF-inducible zinc finger protein 1"/>
    <property type="match status" value="1"/>
</dbReference>
<accession>U5ENM7</accession>
<dbReference type="PANTHER" id="PTHR24404">
    <property type="entry name" value="ZINC FINGER PROTEIN"/>
    <property type="match status" value="1"/>
</dbReference>
<comment type="subcellular location">
    <subcellularLocation>
        <location evidence="1">Nucleus</location>
    </subcellularLocation>
</comment>
<dbReference type="GO" id="GO:0000978">
    <property type="term" value="F:RNA polymerase II cis-regulatory region sequence-specific DNA binding"/>
    <property type="evidence" value="ECO:0007669"/>
    <property type="project" value="TreeGrafter"/>
</dbReference>
<feature type="domain" description="C2H2-type" evidence="11">
    <location>
        <begin position="264"/>
        <end position="293"/>
    </location>
</feature>
<reference evidence="12" key="1">
    <citation type="journal article" date="2014" name="Insect Biochem. Mol. Biol.">
        <title>An insight into the sialome of the frog biting fly, Corethrella appendiculata.</title>
        <authorList>
            <person name="Ribeiro J.M.C."/>
            <person name="Chagas A.C."/>
            <person name="Pham V.M."/>
            <person name="Lounibos L.P."/>
            <person name="Calvo E."/>
        </authorList>
    </citation>
    <scope>NUCLEOTIDE SEQUENCE</scope>
    <source>
        <tissue evidence="12">Salivary glands</tissue>
    </source>
</reference>
<dbReference type="Gene3D" id="3.30.160.60">
    <property type="entry name" value="Classic Zinc Finger"/>
    <property type="match status" value="7"/>
</dbReference>
<evidence type="ECO:0000313" key="12">
    <source>
        <dbReference type="EMBL" id="JAB55862.1"/>
    </source>
</evidence>
<dbReference type="FunFam" id="3.30.160.60:FF:000690">
    <property type="entry name" value="Zinc finger protein 354C"/>
    <property type="match status" value="1"/>
</dbReference>
<keyword evidence="7" id="KW-0238">DNA-binding</keyword>
<dbReference type="Pfam" id="PF00096">
    <property type="entry name" value="zf-C2H2"/>
    <property type="match status" value="3"/>
</dbReference>
<sequence length="563" mass="65590">IQCFNCSQQFPEDSFSQHSCDIIEGNNEEESPEDDENSNENPENARALQLLRTIKSYEEILQSFNGDKKAIKKRFATETTKLKCDFCSKSFVHFMAMLKHLKKHQGEERFKLKGNALIEDNKPKSCPFQVVSKCLQCGKLFKNVNEFLEHYDDEVKVKQEILSDDEEVGVCNPNSVADTDVLKTQLTDAMKTIVVSTIYQCEFCDVLYSDRQQLYMHESGHDPESGYQCTACHYQCRTLKYLITHFTDDCQDAQQDAINIERFFACNVCDELFSSRAKLCEHRYKSFHLFPRISERDMCANDQSKYLCFRTNCEYCGDTFVNAALLFQHHNKRHTLECLQSRKPNVSTKYRAFLCDICGKTYTQSSHLWQHLRFHNGIRPFHCTVEGCNRAFTVRPDLKDHIRKSHTGERPYVCKVCDKRFLTGAVYYQHRLIHQKDRRYGCDVCEKRFYRSDALKTHQTIHTGEKPFACLLCPRKFRQKGDLHKHTAALHNRQVPHKKRGRKPFKTVVGSEDDTKYAQLKRGRPKNPRVPKEIAFGDVQLPTSMFEPITINHIDENGTIEIE</sequence>
<dbReference type="FunFam" id="3.30.160.60:FF:001102">
    <property type="entry name" value="Transcription factor IIIA"/>
    <property type="match status" value="1"/>
</dbReference>
<dbReference type="SUPFAM" id="SSF57667">
    <property type="entry name" value="beta-beta-alpha zinc fingers"/>
    <property type="match status" value="5"/>
</dbReference>
<protein>
    <submittedName>
        <fullName evidence="12">Putative matotopetli</fullName>
    </submittedName>
</protein>
<dbReference type="FunFam" id="3.30.160.60:FF:000100">
    <property type="entry name" value="Zinc finger 45-like"/>
    <property type="match status" value="1"/>
</dbReference>
<dbReference type="GO" id="GO:0006357">
    <property type="term" value="P:regulation of transcription by RNA polymerase II"/>
    <property type="evidence" value="ECO:0007669"/>
    <property type="project" value="TreeGrafter"/>
</dbReference>
<keyword evidence="9" id="KW-0539">Nucleus</keyword>
<evidence type="ECO:0000256" key="9">
    <source>
        <dbReference type="ARBA" id="ARBA00023242"/>
    </source>
</evidence>
<keyword evidence="5" id="KW-0862">Zinc</keyword>
<keyword evidence="4 10" id="KW-0863">Zinc-finger</keyword>
<dbReference type="GO" id="GO:0005634">
    <property type="term" value="C:nucleus"/>
    <property type="evidence" value="ECO:0007669"/>
    <property type="project" value="UniProtKB-SubCell"/>
</dbReference>
<dbReference type="InterPro" id="IPR013087">
    <property type="entry name" value="Znf_C2H2_type"/>
</dbReference>
<keyword evidence="8" id="KW-0804">Transcription</keyword>
<evidence type="ECO:0000256" key="4">
    <source>
        <dbReference type="ARBA" id="ARBA00022771"/>
    </source>
</evidence>
<evidence type="ECO:0000256" key="3">
    <source>
        <dbReference type="ARBA" id="ARBA00022737"/>
    </source>
</evidence>
<name>U5ENM7_9DIPT</name>
<dbReference type="SMART" id="SM00355">
    <property type="entry name" value="ZnF_C2H2"/>
    <property type="match status" value="11"/>
</dbReference>
<dbReference type="GO" id="GO:0008270">
    <property type="term" value="F:zinc ion binding"/>
    <property type="evidence" value="ECO:0007669"/>
    <property type="project" value="UniProtKB-KW"/>
</dbReference>
<dbReference type="InterPro" id="IPR036236">
    <property type="entry name" value="Znf_C2H2_sf"/>
</dbReference>
<evidence type="ECO:0000259" key="11">
    <source>
        <dbReference type="PROSITE" id="PS50157"/>
    </source>
</evidence>
<dbReference type="AlphaFoldDB" id="U5ENM7"/>
<feature type="domain" description="C2H2-type" evidence="11">
    <location>
        <begin position="199"/>
        <end position="226"/>
    </location>
</feature>
<feature type="domain" description="C2H2-type" evidence="11">
    <location>
        <begin position="468"/>
        <end position="496"/>
    </location>
</feature>
<feature type="domain" description="C2H2-type" evidence="11">
    <location>
        <begin position="353"/>
        <end position="380"/>
    </location>
</feature>
<feature type="domain" description="C2H2-type" evidence="11">
    <location>
        <begin position="311"/>
        <end position="337"/>
    </location>
</feature>
<dbReference type="InterPro" id="IPR050589">
    <property type="entry name" value="Ikaros_C2H2-ZF"/>
</dbReference>
<dbReference type="GO" id="GO:0000785">
    <property type="term" value="C:chromatin"/>
    <property type="evidence" value="ECO:0007669"/>
    <property type="project" value="UniProtKB-ARBA"/>
</dbReference>